<dbReference type="EMBL" id="PCVK01000121">
    <property type="protein sequence ID" value="PIQ71287.1"/>
    <property type="molecule type" value="Genomic_DNA"/>
</dbReference>
<dbReference type="PANTHER" id="PTHR34504:SF2">
    <property type="entry name" value="UPF0150 PROTEIN SSL0259"/>
    <property type="match status" value="1"/>
</dbReference>
<dbReference type="Pfam" id="PF24113">
    <property type="entry name" value="DUF7387"/>
    <property type="match status" value="1"/>
</dbReference>
<comment type="caution">
    <text evidence="1">The sequence shown here is derived from an EMBL/GenBank/DDBJ whole genome shotgun (WGS) entry which is preliminary data.</text>
</comment>
<dbReference type="SUPFAM" id="SSF143100">
    <property type="entry name" value="TTHA1013/TTHA0281-like"/>
    <property type="match status" value="1"/>
</dbReference>
<sequence>MNIPKETSVLVWKEGNLFVAKSLEVEIASQGSTKEESLANLKEALELYFEKELSLPNIFPYKNVSLEKLTVSYA</sequence>
<protein>
    <submittedName>
        <fullName evidence="1">HicB family protein</fullName>
    </submittedName>
</protein>
<evidence type="ECO:0000313" key="1">
    <source>
        <dbReference type="EMBL" id="PIQ71287.1"/>
    </source>
</evidence>
<dbReference type="PANTHER" id="PTHR34504">
    <property type="entry name" value="ANTITOXIN HICB"/>
    <property type="match status" value="1"/>
</dbReference>
<dbReference type="Proteomes" id="UP000229497">
    <property type="component" value="Unassembled WGS sequence"/>
</dbReference>
<name>A0A2H0KJ77_9BACT</name>
<organism evidence="1 2">
    <name type="scientific">Candidatus Roizmanbacteria bacterium CG11_big_fil_rev_8_21_14_0_20_37_16</name>
    <dbReference type="NCBI Taxonomy" id="1974857"/>
    <lineage>
        <taxon>Bacteria</taxon>
        <taxon>Candidatus Roizmaniibacteriota</taxon>
    </lineage>
</organism>
<evidence type="ECO:0000313" key="2">
    <source>
        <dbReference type="Proteomes" id="UP000229497"/>
    </source>
</evidence>
<proteinExistence type="predicted"/>
<accession>A0A2H0KJ77</accession>
<dbReference type="InterPro" id="IPR055811">
    <property type="entry name" value="DUF7387"/>
</dbReference>
<dbReference type="Gene3D" id="3.30.160.250">
    <property type="match status" value="1"/>
</dbReference>
<dbReference type="AlphaFoldDB" id="A0A2H0KJ77"/>
<dbReference type="InterPro" id="IPR051404">
    <property type="entry name" value="TA_system_antitoxin"/>
</dbReference>
<reference evidence="1 2" key="1">
    <citation type="submission" date="2017-09" db="EMBL/GenBank/DDBJ databases">
        <title>Depth-based differentiation of microbial function through sediment-hosted aquifers and enrichment of novel symbionts in the deep terrestrial subsurface.</title>
        <authorList>
            <person name="Probst A.J."/>
            <person name="Ladd B."/>
            <person name="Jarett J.K."/>
            <person name="Geller-Mcgrath D.E."/>
            <person name="Sieber C.M."/>
            <person name="Emerson J.B."/>
            <person name="Anantharaman K."/>
            <person name="Thomas B.C."/>
            <person name="Malmstrom R."/>
            <person name="Stieglmeier M."/>
            <person name="Klingl A."/>
            <person name="Woyke T."/>
            <person name="Ryan C.M."/>
            <person name="Banfield J.F."/>
        </authorList>
    </citation>
    <scope>NUCLEOTIDE SEQUENCE [LARGE SCALE GENOMIC DNA]</scope>
    <source>
        <strain evidence="1">CG11_big_fil_rev_8_21_14_0_20_37_16</strain>
    </source>
</reference>
<dbReference type="InterPro" id="IPR035069">
    <property type="entry name" value="TTHA1013/TTHA0281-like"/>
</dbReference>
<gene>
    <name evidence="1" type="ORF">COV87_04280</name>
</gene>